<reference evidence="8" key="1">
    <citation type="submission" date="2020-01" db="EMBL/GenBank/DDBJ databases">
        <authorList>
            <consortium name="DOE Joint Genome Institute"/>
            <person name="Haridas S."/>
            <person name="Albert R."/>
            <person name="Binder M."/>
            <person name="Bloem J."/>
            <person name="Labutti K."/>
            <person name="Salamov A."/>
            <person name="Andreopoulos B."/>
            <person name="Baker S.E."/>
            <person name="Barry K."/>
            <person name="Bills G."/>
            <person name="Bluhm B.H."/>
            <person name="Cannon C."/>
            <person name="Castanera R."/>
            <person name="Culley D.E."/>
            <person name="Daum C."/>
            <person name="Ezra D."/>
            <person name="Gonzalez J.B."/>
            <person name="Henrissat B."/>
            <person name="Kuo A."/>
            <person name="Liang C."/>
            <person name="Lipzen A."/>
            <person name="Lutzoni F."/>
            <person name="Magnuson J."/>
            <person name="Mondo S."/>
            <person name="Nolan M."/>
            <person name="Ohm R."/>
            <person name="Pangilinan J."/>
            <person name="Park H.-J."/>
            <person name="Ramirez L."/>
            <person name="Alfaro M."/>
            <person name="Sun H."/>
            <person name="Tritt A."/>
            <person name="Yoshinaga Y."/>
            <person name="Zwiers L.-H."/>
            <person name="Turgeon B.G."/>
            <person name="Goodwin S.B."/>
            <person name="Spatafora J.W."/>
            <person name="Crous P.W."/>
            <person name="Grigoriev I.V."/>
        </authorList>
    </citation>
    <scope>NUCLEOTIDE SEQUENCE</scope>
    <source>
        <strain evidence="8">CBS 394.84</strain>
    </source>
</reference>
<evidence type="ECO:0000256" key="7">
    <source>
        <dbReference type="SAM" id="Phobius"/>
    </source>
</evidence>
<keyword evidence="5 7" id="KW-0472">Membrane</keyword>
<feature type="transmembrane region" description="Helical" evidence="7">
    <location>
        <begin position="352"/>
        <end position="377"/>
    </location>
</feature>
<evidence type="ECO:0000256" key="6">
    <source>
        <dbReference type="SAM" id="MobiDB-lite"/>
    </source>
</evidence>
<comment type="caution">
    <text evidence="8">The sequence shown here is derived from an EMBL/GenBank/DDBJ whole genome shotgun (WGS) entry which is preliminary data.</text>
</comment>
<keyword evidence="9" id="KW-1185">Reference proteome</keyword>
<evidence type="ECO:0000256" key="5">
    <source>
        <dbReference type="ARBA" id="ARBA00023136"/>
    </source>
</evidence>
<dbReference type="AlphaFoldDB" id="A0A9P4L9W7"/>
<feature type="transmembrane region" description="Helical" evidence="7">
    <location>
        <begin position="173"/>
        <end position="194"/>
    </location>
</feature>
<keyword evidence="3 7" id="KW-0812">Transmembrane</keyword>
<gene>
    <name evidence="8" type="ORF">K460DRAFT_396126</name>
</gene>
<dbReference type="EMBL" id="ML976616">
    <property type="protein sequence ID" value="KAF1846818.1"/>
    <property type="molecule type" value="Genomic_DNA"/>
</dbReference>
<comment type="similarity">
    <text evidence="2">Belongs to the major facilitator superfamily. TCR/Tet family.</text>
</comment>
<dbReference type="Gene3D" id="1.20.1250.20">
    <property type="entry name" value="MFS general substrate transporter like domains"/>
    <property type="match status" value="1"/>
</dbReference>
<keyword evidence="4 7" id="KW-1133">Transmembrane helix</keyword>
<evidence type="ECO:0000313" key="8">
    <source>
        <dbReference type="EMBL" id="KAF1846818.1"/>
    </source>
</evidence>
<evidence type="ECO:0000256" key="3">
    <source>
        <dbReference type="ARBA" id="ARBA00022692"/>
    </source>
</evidence>
<feature type="transmembrane region" description="Helical" evidence="7">
    <location>
        <begin position="431"/>
        <end position="451"/>
    </location>
</feature>
<dbReference type="PANTHER" id="PTHR23501">
    <property type="entry name" value="MAJOR FACILITATOR SUPERFAMILY"/>
    <property type="match status" value="1"/>
</dbReference>
<proteinExistence type="inferred from homology"/>
<evidence type="ECO:0000313" key="9">
    <source>
        <dbReference type="Proteomes" id="UP000800039"/>
    </source>
</evidence>
<comment type="subcellular location">
    <subcellularLocation>
        <location evidence="1">Membrane</location>
        <topology evidence="1">Multi-pass membrane protein</topology>
    </subcellularLocation>
</comment>
<protein>
    <submittedName>
        <fullName evidence="8">MFS general substrate transporter</fullName>
    </submittedName>
</protein>
<feature type="transmembrane region" description="Helical" evidence="7">
    <location>
        <begin position="243"/>
        <end position="262"/>
    </location>
</feature>
<name>A0A9P4L9W7_9PLEO</name>
<evidence type="ECO:0000256" key="2">
    <source>
        <dbReference type="ARBA" id="ARBA00007520"/>
    </source>
</evidence>
<feature type="region of interest" description="Disordered" evidence="6">
    <location>
        <begin position="1"/>
        <end position="23"/>
    </location>
</feature>
<sequence>MASNSAYTSPTSKEPKTEDSFNTLVEDDPSQGKQYLTGVKLGVLLGSLTLVTFLLLLDTSIIGTAIPHITTEFHALPDVGCATLQPMSGKFYTHFSTKIVYLSFVFTFEIGSLVCGVASSSMIFIVGRAIAGLGASGLTNDALTIISGAVPLEKSPMYTGFSMSLVLGLLPELDLLGFALFVPSAVMLLLALQFGSGNTYPWNSATIIGLFCGAGGSTVIFILWERKMGDKAMIPGAILRQPVVWSSCIFGSCIMCCTLVASNWIPTYFQAVKGEGPTMSGVYILPSILSSLLFVVASGVAVTHLGYYLPWALFSGVVTAIGNGLISTFTASTSTGPLIAAQNAVRPSQVPIVLAILIFFQNLGTAIAVVISSTIFAQTLASTVPRYAPSVSPKAALDAGSGASAVRNLVVGHEEELKGILRCYSESVRNVFYFLVGLAGLAAVVSVGMGWKDVRVTTEGNKAEIAATEE</sequence>
<feature type="transmembrane region" description="Helical" evidence="7">
    <location>
        <begin position="282"/>
        <end position="302"/>
    </location>
</feature>
<feature type="transmembrane region" description="Helical" evidence="7">
    <location>
        <begin position="309"/>
        <end position="332"/>
    </location>
</feature>
<dbReference type="Pfam" id="PF07690">
    <property type="entry name" value="MFS_1"/>
    <property type="match status" value="1"/>
</dbReference>
<dbReference type="PANTHER" id="PTHR23501:SF193">
    <property type="entry name" value="MULTIDRUG TRANSPORTER, PUTATIVE (AFU_ORTHOLOGUE AFUA_8G00940)-RELATED"/>
    <property type="match status" value="1"/>
</dbReference>
<feature type="transmembrane region" description="Helical" evidence="7">
    <location>
        <begin position="200"/>
        <end position="223"/>
    </location>
</feature>
<dbReference type="RefSeq" id="XP_040789381.1">
    <property type="nucleotide sequence ID" value="XM_040936084.1"/>
</dbReference>
<accession>A0A9P4L9W7</accession>
<dbReference type="InterPro" id="IPR011701">
    <property type="entry name" value="MFS"/>
</dbReference>
<dbReference type="SUPFAM" id="SSF103473">
    <property type="entry name" value="MFS general substrate transporter"/>
    <property type="match status" value="1"/>
</dbReference>
<feature type="transmembrane region" description="Helical" evidence="7">
    <location>
        <begin position="130"/>
        <end position="152"/>
    </location>
</feature>
<feature type="compositionally biased region" description="Polar residues" evidence="6">
    <location>
        <begin position="1"/>
        <end position="12"/>
    </location>
</feature>
<evidence type="ECO:0000256" key="4">
    <source>
        <dbReference type="ARBA" id="ARBA00022989"/>
    </source>
</evidence>
<evidence type="ECO:0000256" key="1">
    <source>
        <dbReference type="ARBA" id="ARBA00004141"/>
    </source>
</evidence>
<dbReference type="OrthoDB" id="10021397at2759"/>
<dbReference type="GO" id="GO:0005886">
    <property type="term" value="C:plasma membrane"/>
    <property type="evidence" value="ECO:0007669"/>
    <property type="project" value="TreeGrafter"/>
</dbReference>
<feature type="transmembrane region" description="Helical" evidence="7">
    <location>
        <begin position="99"/>
        <end position="124"/>
    </location>
</feature>
<dbReference type="GO" id="GO:0022857">
    <property type="term" value="F:transmembrane transporter activity"/>
    <property type="evidence" value="ECO:0007669"/>
    <property type="project" value="InterPro"/>
</dbReference>
<organism evidence="8 9">
    <name type="scientific">Cucurbitaria berberidis CBS 394.84</name>
    <dbReference type="NCBI Taxonomy" id="1168544"/>
    <lineage>
        <taxon>Eukaryota</taxon>
        <taxon>Fungi</taxon>
        <taxon>Dikarya</taxon>
        <taxon>Ascomycota</taxon>
        <taxon>Pezizomycotina</taxon>
        <taxon>Dothideomycetes</taxon>
        <taxon>Pleosporomycetidae</taxon>
        <taxon>Pleosporales</taxon>
        <taxon>Pleosporineae</taxon>
        <taxon>Cucurbitariaceae</taxon>
        <taxon>Cucurbitaria</taxon>
    </lineage>
</organism>
<dbReference type="GeneID" id="63853335"/>
<dbReference type="Proteomes" id="UP000800039">
    <property type="component" value="Unassembled WGS sequence"/>
</dbReference>
<feature type="transmembrane region" description="Helical" evidence="7">
    <location>
        <begin position="35"/>
        <end position="57"/>
    </location>
</feature>
<dbReference type="InterPro" id="IPR036259">
    <property type="entry name" value="MFS_trans_sf"/>
</dbReference>